<organism evidence="1 2">
    <name type="scientific">Gramella jeungdoensis</name>
    <dbReference type="NCBI Taxonomy" id="708091"/>
    <lineage>
        <taxon>Bacteria</taxon>
        <taxon>Pseudomonadati</taxon>
        <taxon>Bacteroidota</taxon>
        <taxon>Flavobacteriia</taxon>
        <taxon>Flavobacteriales</taxon>
        <taxon>Flavobacteriaceae</taxon>
        <taxon>Christiangramia</taxon>
    </lineage>
</organism>
<evidence type="ECO:0000313" key="2">
    <source>
        <dbReference type="Proteomes" id="UP001155077"/>
    </source>
</evidence>
<name>A0ABT0Z3I3_9FLAO</name>
<keyword evidence="2" id="KW-1185">Reference proteome</keyword>
<dbReference type="Proteomes" id="UP001155077">
    <property type="component" value="Unassembled WGS sequence"/>
</dbReference>
<gene>
    <name evidence="1" type="ORF">NE848_12950</name>
</gene>
<comment type="caution">
    <text evidence="1">The sequence shown here is derived from an EMBL/GenBank/DDBJ whole genome shotgun (WGS) entry which is preliminary data.</text>
</comment>
<evidence type="ECO:0000313" key="1">
    <source>
        <dbReference type="EMBL" id="MCM8570293.1"/>
    </source>
</evidence>
<dbReference type="RefSeq" id="WP_252114246.1">
    <property type="nucleotide sequence ID" value="NZ_JAMSCK010000004.1"/>
</dbReference>
<evidence type="ECO:0008006" key="3">
    <source>
        <dbReference type="Google" id="ProtNLM"/>
    </source>
</evidence>
<accession>A0ABT0Z3I3</accession>
<reference evidence="1" key="1">
    <citation type="submission" date="2022-06" db="EMBL/GenBank/DDBJ databases">
        <title>Gramella sediminis sp. nov., isolated from deep-sea sediment of the Indian Ocean.</title>
        <authorList>
            <person name="Yang L."/>
        </authorList>
    </citation>
    <scope>NUCLEOTIDE SEQUENCE</scope>
    <source>
        <strain evidence="1">HMD3159</strain>
    </source>
</reference>
<sequence length="882" mass="105283">MTSQDKQSFNGNIGESRTNQILSEKFYVSKRSVDIDGTDFIVELRFGNIKKFREFKETGVVQAKFFEGYNEVKIAKQYVFDEDGLRTNFFAILHTNDKQGEKRRYFFTSQDIHNNLRVREDKKTSKEYYIFSLTRNKTFSEFLDFNDEEINRIIEKGILDTEDYKRQKFIAEVEQKFKEENKKTFELKNAKLFKEVEDFHIVDKLYTCLNYFDDFRRITSWRLVDKISFKESINTNTFYNQFELKTNNSEIIDFFKNIEIEKSVEIIDPNKFPNTEHIRYKCHYIVNRLNENLIISLDNLNSNETIDIYKKEKTDYNSLETLLHTLNFHGVNEFIQREIENNEFWPSLNRAYSLIHIGKYEQAKKLLQTISKNSIKAKKPIATFFSKSNLRLIAWRVWDDQYPNLDNVISDLPISHEKEEILRALSDGSLTNDYQNSIDDLYSDIIEYKKRRVPNHTDTLIHKLYCKYGEYVNFIEGNYYALDTYSEYKKITHKVIESFIISYSMKDSYYNHLHKFNDFMIRVIITQCDPGNLIKWLQRYNISDIKYDTESKYLEKTIKSFFSEDNLDFLASEINFIDNRTSNPDLRRKTENYFKNICYILAYFEVKIEEYDFLKKVGNFILKTDVDVNTTFAITHPILRKPNSFSITDILNFIELIIDQKHTDSYIVTNCLVTLNEKDFKFSEENIDLIESIENLALEKPSYNLFSILPKVISEKRKENFCEKICSHLISRFNSEIFEEAIINDLIRSKEEFFEEYLNTYNSLKNSGSYLLFKHVSPYTGIDYRIAERLNNLVTVIYKLKYFNYSEHPIIKRVRELSPYYNYLLSDCAEQFEVKWLLENKSPIILGHLSENIHIKNCLETSLKQNFNKELGKIYLKYFCEI</sequence>
<protein>
    <recommendedName>
        <fullName evidence="3">DUF4365 domain-containing protein</fullName>
    </recommendedName>
</protein>
<dbReference type="EMBL" id="JAMSCK010000004">
    <property type="protein sequence ID" value="MCM8570293.1"/>
    <property type="molecule type" value="Genomic_DNA"/>
</dbReference>
<proteinExistence type="predicted"/>